<evidence type="ECO:0000313" key="4">
    <source>
        <dbReference type="Proteomes" id="UP001387100"/>
    </source>
</evidence>
<name>A0ABU8RKU8_9ACTN</name>
<dbReference type="InterPro" id="IPR029058">
    <property type="entry name" value="AB_hydrolase_fold"/>
</dbReference>
<dbReference type="SUPFAM" id="SSF53474">
    <property type="entry name" value="alpha/beta-Hydrolases"/>
    <property type="match status" value="1"/>
</dbReference>
<keyword evidence="3" id="KW-0378">Hydrolase</keyword>
<dbReference type="GO" id="GO:0016787">
    <property type="term" value="F:hydrolase activity"/>
    <property type="evidence" value="ECO:0007669"/>
    <property type="project" value="UniProtKB-KW"/>
</dbReference>
<feature type="domain" description="AB hydrolase-1" evidence="2">
    <location>
        <begin position="31"/>
        <end position="268"/>
    </location>
</feature>
<dbReference type="Gene3D" id="3.40.50.1820">
    <property type="entry name" value="alpha/beta hydrolase"/>
    <property type="match status" value="1"/>
</dbReference>
<dbReference type="PANTHER" id="PTHR43433">
    <property type="entry name" value="HYDROLASE, ALPHA/BETA FOLD FAMILY PROTEIN"/>
    <property type="match status" value="1"/>
</dbReference>
<evidence type="ECO:0000256" key="1">
    <source>
        <dbReference type="SAM" id="MobiDB-lite"/>
    </source>
</evidence>
<feature type="region of interest" description="Disordered" evidence="1">
    <location>
        <begin position="58"/>
        <end position="77"/>
    </location>
</feature>
<dbReference type="PANTHER" id="PTHR43433:SF5">
    <property type="entry name" value="AB HYDROLASE-1 DOMAIN-CONTAINING PROTEIN"/>
    <property type="match status" value="1"/>
</dbReference>
<evidence type="ECO:0000259" key="2">
    <source>
        <dbReference type="Pfam" id="PF12697"/>
    </source>
</evidence>
<feature type="region of interest" description="Disordered" evidence="1">
    <location>
        <begin position="1"/>
        <end position="21"/>
    </location>
</feature>
<proteinExistence type="predicted"/>
<feature type="compositionally biased region" description="Basic and acidic residues" evidence="1">
    <location>
        <begin position="1"/>
        <end position="18"/>
    </location>
</feature>
<dbReference type="EMBL" id="JBBIAA010000009">
    <property type="protein sequence ID" value="MEJ5945631.1"/>
    <property type="molecule type" value="Genomic_DNA"/>
</dbReference>
<evidence type="ECO:0000313" key="3">
    <source>
        <dbReference type="EMBL" id="MEJ5945631.1"/>
    </source>
</evidence>
<accession>A0ABU8RKU8</accession>
<protein>
    <submittedName>
        <fullName evidence="3">Alpha/beta hydrolase</fullName>
    </submittedName>
</protein>
<dbReference type="Proteomes" id="UP001387100">
    <property type="component" value="Unassembled WGS sequence"/>
</dbReference>
<comment type="caution">
    <text evidence="3">The sequence shown here is derived from an EMBL/GenBank/DDBJ whole genome shotgun (WGS) entry which is preliminary data.</text>
</comment>
<sequence>MTSDASESRGEVTSRDGTRIGFLRRGTGPGLVLVQGATGTAEHYRELAAALSPHLTVYSPDRRGRGRSPRPYDGSHDIARDVQDVEAVLAETGARGVFGLSSGAVITLEAARTLPQITRAAVYEPPFYPEGFPWALVRRFEAEVDAGDLPSALITSLRAAGTAPAPVRVLPRPVLRLLAAGVLAADARTPGPRYLRLRRLLPGIRYDFAAVGGMDGKVATLASVQQPVLLLSGTRSPAFLQQSVRTLEDVLPRAERVELDGLSHSGPWNRARGGRPAVVAHALQRFFA</sequence>
<dbReference type="InterPro" id="IPR000073">
    <property type="entry name" value="AB_hydrolase_1"/>
</dbReference>
<dbReference type="RefSeq" id="WP_339575015.1">
    <property type="nucleotide sequence ID" value="NZ_JBBIAA010000009.1"/>
</dbReference>
<dbReference type="Pfam" id="PF12697">
    <property type="entry name" value="Abhydrolase_6"/>
    <property type="match status" value="1"/>
</dbReference>
<dbReference type="InterPro" id="IPR050471">
    <property type="entry name" value="AB_hydrolase"/>
</dbReference>
<reference evidence="3 4" key="1">
    <citation type="journal article" date="2017" name="Int. J. Syst. Evol. Microbiol.">
        <title>Pseudokineococcus basanitobsidens sp. nov., isolated from volcanic rock.</title>
        <authorList>
            <person name="Lee D.W."/>
            <person name="Park M.Y."/>
            <person name="Kim J.J."/>
            <person name="Kim B.S."/>
        </authorList>
    </citation>
    <scope>NUCLEOTIDE SEQUENCE [LARGE SCALE GENOMIC DNA]</scope>
    <source>
        <strain evidence="3 4">DSM 103726</strain>
    </source>
</reference>
<organism evidence="3 4">
    <name type="scientific">Pseudokineococcus basanitobsidens</name>
    <dbReference type="NCBI Taxonomy" id="1926649"/>
    <lineage>
        <taxon>Bacteria</taxon>
        <taxon>Bacillati</taxon>
        <taxon>Actinomycetota</taxon>
        <taxon>Actinomycetes</taxon>
        <taxon>Kineosporiales</taxon>
        <taxon>Kineosporiaceae</taxon>
        <taxon>Pseudokineococcus</taxon>
    </lineage>
</organism>
<gene>
    <name evidence="3" type="ORF">WDZ17_10040</name>
</gene>
<keyword evidence="4" id="KW-1185">Reference proteome</keyword>